<sequence>MSKFFRTSIIATALIFSLGTLQVAADNDQETIEEEVVVETDVQTEEVEEETATEETAEVSEDLKTDETEAETTAEEEIIADTPKLLPGDFLYFIKSLMENVQLALTFDTEKEAELLASFAEERIREATALLKLGEEDRANEIIQKAIEQQELALAKYKQLQAVAEEDTEIAESEITDGTVSEDQEETALDPETTLAANIVALTAALEKVGNDRARQALERNIARALEKDKRQQVKTVVEDTEVDNNETDEVPVTSDEVVTTALLTTQNNVQKVGSNGTQKQNVGLEKVATNKPAVANKQADIENKAEPNTNKPNKAIVQKEASKPAVVSNQVETKNIASANKDANDNKQNKTNSKADNSKPANSTKQAEIEESKFDSITEEKTVEVEKTALPKTNNGKSEKKNENKNENENNPGKGK</sequence>
<feature type="compositionally biased region" description="Polar residues" evidence="2">
    <location>
        <begin position="270"/>
        <end position="282"/>
    </location>
</feature>
<keyword evidence="6" id="KW-1185">Reference proteome</keyword>
<keyword evidence="1" id="KW-0175">Coiled coil</keyword>
<evidence type="ECO:0000313" key="5">
    <source>
        <dbReference type="EMBL" id="RXJ01630.1"/>
    </source>
</evidence>
<feature type="compositionally biased region" description="Basic and acidic residues" evidence="2">
    <location>
        <begin position="368"/>
        <end position="390"/>
    </location>
</feature>
<feature type="region of interest" description="Disordered" evidence="2">
    <location>
        <begin position="42"/>
        <end position="71"/>
    </location>
</feature>
<evidence type="ECO:0000256" key="1">
    <source>
        <dbReference type="SAM" id="Coils"/>
    </source>
</evidence>
<keyword evidence="3" id="KW-0732">Signal</keyword>
<protein>
    <recommendedName>
        <fullName evidence="4">DUF5667 domain-containing protein</fullName>
    </recommendedName>
</protein>
<feature type="coiled-coil region" evidence="1">
    <location>
        <begin position="140"/>
        <end position="167"/>
    </location>
</feature>
<feature type="domain" description="DUF5667" evidence="4">
    <location>
        <begin position="85"/>
        <end position="169"/>
    </location>
</feature>
<feature type="signal peptide" evidence="3">
    <location>
        <begin position="1"/>
        <end position="24"/>
    </location>
</feature>
<gene>
    <name evidence="5" type="ORF">DS745_09110</name>
</gene>
<feature type="compositionally biased region" description="Basic and acidic residues" evidence="2">
    <location>
        <begin position="398"/>
        <end position="409"/>
    </location>
</feature>
<accession>A0A4Q0VVX7</accession>
<dbReference type="InterPro" id="IPR043725">
    <property type="entry name" value="DUF5667"/>
</dbReference>
<feature type="compositionally biased region" description="Acidic residues" evidence="2">
    <location>
        <begin position="42"/>
        <end position="60"/>
    </location>
</feature>
<dbReference type="Proteomes" id="UP000290649">
    <property type="component" value="Unassembled WGS sequence"/>
</dbReference>
<evidence type="ECO:0000313" key="6">
    <source>
        <dbReference type="Proteomes" id="UP000290649"/>
    </source>
</evidence>
<feature type="chain" id="PRO_5039651032" description="DUF5667 domain-containing protein" evidence="3">
    <location>
        <begin position="25"/>
        <end position="417"/>
    </location>
</feature>
<dbReference type="AlphaFoldDB" id="A0A4Q0VVX7"/>
<proteinExistence type="predicted"/>
<evidence type="ECO:0000259" key="4">
    <source>
        <dbReference type="Pfam" id="PF18915"/>
    </source>
</evidence>
<name>A0A4Q0VVX7_9BACI</name>
<organism evidence="5 6">
    <name type="scientific">Anaerobacillus alkaliphilus</name>
    <dbReference type="NCBI Taxonomy" id="1548597"/>
    <lineage>
        <taxon>Bacteria</taxon>
        <taxon>Bacillati</taxon>
        <taxon>Bacillota</taxon>
        <taxon>Bacilli</taxon>
        <taxon>Bacillales</taxon>
        <taxon>Bacillaceae</taxon>
        <taxon>Anaerobacillus</taxon>
    </lineage>
</organism>
<reference evidence="5 6" key="1">
    <citation type="journal article" date="2019" name="Int. J. Syst. Evol. Microbiol.">
        <title>Anaerobacillus alkaliphilus sp. nov., a novel alkaliphilic and moderately halophilic bacterium.</title>
        <authorList>
            <person name="Borsodi A.K."/>
            <person name="Aszalos J.M."/>
            <person name="Bihari P."/>
            <person name="Nagy I."/>
            <person name="Schumann P."/>
            <person name="Sproer C."/>
            <person name="Kovacs A.L."/>
            <person name="Boka K."/>
            <person name="Dobosy P."/>
            <person name="Ovari M."/>
            <person name="Szili-Kovacs T."/>
            <person name="Toth E."/>
        </authorList>
    </citation>
    <scope>NUCLEOTIDE SEQUENCE [LARGE SCALE GENOMIC DNA]</scope>
    <source>
        <strain evidence="5 6">B16-10</strain>
    </source>
</reference>
<comment type="caution">
    <text evidence="5">The sequence shown here is derived from an EMBL/GenBank/DDBJ whole genome shotgun (WGS) entry which is preliminary data.</text>
</comment>
<feature type="region of interest" description="Disordered" evidence="2">
    <location>
        <begin position="270"/>
        <end position="417"/>
    </location>
</feature>
<dbReference type="OrthoDB" id="2456753at2"/>
<dbReference type="Pfam" id="PF18915">
    <property type="entry name" value="DUF5667"/>
    <property type="match status" value="1"/>
</dbReference>
<evidence type="ECO:0000256" key="3">
    <source>
        <dbReference type="SAM" id="SignalP"/>
    </source>
</evidence>
<dbReference type="EMBL" id="QOUX01000032">
    <property type="protein sequence ID" value="RXJ01630.1"/>
    <property type="molecule type" value="Genomic_DNA"/>
</dbReference>
<dbReference type="RefSeq" id="WP_129077933.1">
    <property type="nucleotide sequence ID" value="NZ_QOUX01000032.1"/>
</dbReference>
<evidence type="ECO:0000256" key="2">
    <source>
        <dbReference type="SAM" id="MobiDB-lite"/>
    </source>
</evidence>